<dbReference type="EMBL" id="ADZX01000731">
    <property type="protein sequence ID" value="EFK95583.1"/>
    <property type="molecule type" value="Genomic_DNA"/>
</dbReference>
<keyword evidence="2" id="KW-1133">Transmembrane helix</keyword>
<protein>
    <submittedName>
        <fullName evidence="3">Uncharacterized protein</fullName>
    </submittedName>
</protein>
<proteinExistence type="predicted"/>
<gene>
    <name evidence="3" type="ORF">LDC_2403</name>
</gene>
<reference evidence="3" key="1">
    <citation type="submission" date="2010-07" db="EMBL/GenBank/DDBJ databases">
        <authorList>
            <consortium name="CONSOLIDER consortium CSD2007-00005"/>
            <person name="Guazzaroni M.-E."/>
            <person name="Richter M."/>
            <person name="Garcia-Salamanca A."/>
            <person name="Yarza P."/>
            <person name="Ferrer M."/>
        </authorList>
    </citation>
    <scope>NUCLEOTIDE SEQUENCE</scope>
</reference>
<reference evidence="3" key="2">
    <citation type="journal article" date="2011" name="Microb. Ecol.">
        <title>Taxonomic and Functional Metagenomic Profiling of the Microbial Community in the Anoxic Sediment of a Sub-saline Shallow Lake (Laguna de Carrizo, Central Spain).</title>
        <authorList>
            <person name="Ferrer M."/>
            <person name="Guazzaroni M.E."/>
            <person name="Richter M."/>
            <person name="Garcia-Salamanca A."/>
            <person name="Yarza P."/>
            <person name="Suarez-Suarez A."/>
            <person name="Solano J."/>
            <person name="Alcaide M."/>
            <person name="van Dillewijn P."/>
            <person name="Molina-Henares M.A."/>
            <person name="Lopez-Cortes N."/>
            <person name="Al-Ramahi Y."/>
            <person name="Guerrero C."/>
            <person name="Acosta A."/>
            <person name="de Eugenio L.I."/>
            <person name="Martinez V."/>
            <person name="Marques S."/>
            <person name="Rojo F."/>
            <person name="Santero E."/>
            <person name="Genilloud O."/>
            <person name="Perez-Perez J."/>
            <person name="Rossello-Mora R."/>
            <person name="Ramos J.L."/>
        </authorList>
    </citation>
    <scope>NUCLEOTIDE SEQUENCE</scope>
</reference>
<keyword evidence="2" id="KW-0472">Membrane</keyword>
<evidence type="ECO:0000256" key="1">
    <source>
        <dbReference type="SAM" id="MobiDB-lite"/>
    </source>
</evidence>
<comment type="caution">
    <text evidence="3">The sequence shown here is derived from an EMBL/GenBank/DDBJ whole genome shotgun (WGS) entry which is preliminary data.</text>
</comment>
<evidence type="ECO:0000256" key="2">
    <source>
        <dbReference type="SAM" id="Phobius"/>
    </source>
</evidence>
<keyword evidence="2" id="KW-0812">Transmembrane</keyword>
<feature type="transmembrane region" description="Helical" evidence="2">
    <location>
        <begin position="38"/>
        <end position="57"/>
    </location>
</feature>
<dbReference type="AlphaFoldDB" id="D9PLI0"/>
<sequence>MNRTIENAGRQPGADTAYNTDTGDDTQAKGIKQYTKRLIVWLACWQILPIPFATWLIQRGRMRHE</sequence>
<evidence type="ECO:0000313" key="3">
    <source>
        <dbReference type="EMBL" id="EFK95583.1"/>
    </source>
</evidence>
<feature type="region of interest" description="Disordered" evidence="1">
    <location>
        <begin position="1"/>
        <end position="26"/>
    </location>
</feature>
<name>D9PLI0_9ZZZZ</name>
<accession>D9PLI0</accession>
<organism evidence="3">
    <name type="scientific">sediment metagenome</name>
    <dbReference type="NCBI Taxonomy" id="749907"/>
    <lineage>
        <taxon>unclassified sequences</taxon>
        <taxon>metagenomes</taxon>
        <taxon>ecological metagenomes</taxon>
    </lineage>
</organism>